<evidence type="ECO:0000256" key="8">
    <source>
        <dbReference type="ARBA" id="ARBA00050061"/>
    </source>
</evidence>
<gene>
    <name evidence="10" type="ORF">DVS28_a0201</name>
</gene>
<dbReference type="Gene3D" id="3.40.630.10">
    <property type="entry name" value="Zn peptidases"/>
    <property type="match status" value="1"/>
</dbReference>
<evidence type="ECO:0000256" key="1">
    <source>
        <dbReference type="ARBA" id="ARBA00009528"/>
    </source>
</evidence>
<evidence type="ECO:0000259" key="9">
    <source>
        <dbReference type="Pfam" id="PF00883"/>
    </source>
</evidence>
<keyword evidence="3" id="KW-0645">Protease</keyword>
<evidence type="ECO:0000313" key="10">
    <source>
        <dbReference type="EMBL" id="AXV04909.1"/>
    </source>
</evidence>
<feature type="domain" description="Cytosol aminopeptidase" evidence="9">
    <location>
        <begin position="150"/>
        <end position="451"/>
    </location>
</feature>
<evidence type="ECO:0000256" key="2">
    <source>
        <dbReference type="ARBA" id="ARBA00022438"/>
    </source>
</evidence>
<reference evidence="10 11" key="1">
    <citation type="submission" date="2018-09" db="EMBL/GenBank/DDBJ databases">
        <title>Complete genome sequence of Euzebya sp. DY32-46 isolated from seawater of Pacific Ocean.</title>
        <authorList>
            <person name="Xu L."/>
            <person name="Wu Y.-H."/>
            <person name="Xu X.-W."/>
        </authorList>
    </citation>
    <scope>NUCLEOTIDE SEQUENCE [LARGE SCALE GENOMIC DNA]</scope>
    <source>
        <strain evidence="10 11">DY32-46</strain>
    </source>
</reference>
<dbReference type="KEGG" id="euz:DVS28_a0201"/>
<keyword evidence="2 10" id="KW-0031">Aminopeptidase</keyword>
<dbReference type="EMBL" id="CP031165">
    <property type="protein sequence ID" value="AXV04909.1"/>
    <property type="molecule type" value="Genomic_DNA"/>
</dbReference>
<dbReference type="InterPro" id="IPR000819">
    <property type="entry name" value="Peptidase_M17_C"/>
</dbReference>
<evidence type="ECO:0000256" key="4">
    <source>
        <dbReference type="ARBA" id="ARBA00022801"/>
    </source>
</evidence>
<dbReference type="GO" id="GO:0005737">
    <property type="term" value="C:cytoplasm"/>
    <property type="evidence" value="ECO:0007669"/>
    <property type="project" value="InterPro"/>
</dbReference>
<dbReference type="CDD" id="cd00433">
    <property type="entry name" value="Peptidase_M17"/>
    <property type="match status" value="1"/>
</dbReference>
<dbReference type="InterPro" id="IPR011356">
    <property type="entry name" value="Leucine_aapep/pepB"/>
</dbReference>
<dbReference type="SUPFAM" id="SSF53187">
    <property type="entry name" value="Zn-dependent exopeptidases"/>
    <property type="match status" value="1"/>
</dbReference>
<dbReference type="PANTHER" id="PTHR11963:SF23">
    <property type="entry name" value="CYTOSOL AMINOPEPTIDASE"/>
    <property type="match status" value="1"/>
</dbReference>
<evidence type="ECO:0000256" key="5">
    <source>
        <dbReference type="ARBA" id="ARBA00033172"/>
    </source>
</evidence>
<comment type="function">
    <text evidence="6">Presumably involved in the processing and regular turnover of intracellular proteins. Catalyzes the removal of unsubstituted N-terminal amino acids from various peptides.</text>
</comment>
<keyword evidence="4" id="KW-0378">Hydrolase</keyword>
<sequence>MVLGSLGTPDFVVHGITLEQRPALTGWQARLAAVDGFDAQLGSYSSTLSSDGSHVDALVGLGSLDLLDVERVRIVASSIAGRGAAGITIDTDLAAVAGPAIGRAHALGAVAEGLRDRLGRGRAYGLVGSGGDEDVKVLDRAALVAEAAELGRRLVDAPPNVINPLTLAEVASTIAAREGLDIEIIGPDQLEAESMGGLLAIGKGSDVGPRLVGLHHRPRGARGHVALVGKGITFDSGGLSLKDPEGIVDMKLDMAGAAAVLAAMSVLPRLGVGVAVSAWLPLAENMPGASAARVGDVVTTRNGTTIEIRNTDFEGRVVMADALARASEDRPDLLVDLATLTHACTIALGDDIAGVLGNDAAAVGTVVAAADLAGEAVWELPLARRYSGRLSSTVADVSNHPGNATGRAITAALFLERFVGEGVPWAHLDLVGPAWRPGPDGGATGFGVRTLLRLLEDVALG</sequence>
<dbReference type="GO" id="GO:0030145">
    <property type="term" value="F:manganese ion binding"/>
    <property type="evidence" value="ECO:0007669"/>
    <property type="project" value="InterPro"/>
</dbReference>
<dbReference type="Pfam" id="PF00883">
    <property type="entry name" value="Peptidase_M17"/>
    <property type="match status" value="1"/>
</dbReference>
<evidence type="ECO:0000256" key="3">
    <source>
        <dbReference type="ARBA" id="ARBA00022670"/>
    </source>
</evidence>
<evidence type="ECO:0000256" key="6">
    <source>
        <dbReference type="ARBA" id="ARBA00049972"/>
    </source>
</evidence>
<keyword evidence="11" id="KW-1185">Reference proteome</keyword>
<protein>
    <recommendedName>
        <fullName evidence="7">Probable cytosol aminopeptidase</fullName>
    </recommendedName>
    <alternativeName>
        <fullName evidence="8">Leucine aminopeptidase</fullName>
    </alternativeName>
    <alternativeName>
        <fullName evidence="5">Leucyl aminopeptidase</fullName>
    </alternativeName>
</protein>
<comment type="similarity">
    <text evidence="1">Belongs to the peptidase M17 family.</text>
</comment>
<evidence type="ECO:0000313" key="11">
    <source>
        <dbReference type="Proteomes" id="UP000264006"/>
    </source>
</evidence>
<dbReference type="GO" id="GO:0006508">
    <property type="term" value="P:proteolysis"/>
    <property type="evidence" value="ECO:0007669"/>
    <property type="project" value="UniProtKB-KW"/>
</dbReference>
<evidence type="ECO:0000256" key="7">
    <source>
        <dbReference type="ARBA" id="ARBA00050021"/>
    </source>
</evidence>
<organism evidence="10 11">
    <name type="scientific">Euzebya pacifica</name>
    <dbReference type="NCBI Taxonomy" id="1608957"/>
    <lineage>
        <taxon>Bacteria</taxon>
        <taxon>Bacillati</taxon>
        <taxon>Actinomycetota</taxon>
        <taxon>Nitriliruptoria</taxon>
        <taxon>Euzebyales</taxon>
    </lineage>
</organism>
<dbReference type="AlphaFoldDB" id="A0A346XRR2"/>
<accession>A0A346XRR2</accession>
<name>A0A346XRR2_9ACTN</name>
<dbReference type="PRINTS" id="PR00481">
    <property type="entry name" value="LAMNOPPTDASE"/>
</dbReference>
<dbReference type="GO" id="GO:0070006">
    <property type="term" value="F:metalloaminopeptidase activity"/>
    <property type="evidence" value="ECO:0007669"/>
    <property type="project" value="InterPro"/>
</dbReference>
<dbReference type="Proteomes" id="UP000264006">
    <property type="component" value="Chromosome"/>
</dbReference>
<proteinExistence type="inferred from homology"/>
<dbReference type="PANTHER" id="PTHR11963">
    <property type="entry name" value="LEUCINE AMINOPEPTIDASE-RELATED"/>
    <property type="match status" value="1"/>
</dbReference>